<gene>
    <name evidence="3" type="ORF">LECACI_7A010171</name>
</gene>
<feature type="compositionally biased region" description="Polar residues" evidence="1">
    <location>
        <begin position="110"/>
        <end position="128"/>
    </location>
</feature>
<evidence type="ECO:0000313" key="3">
    <source>
        <dbReference type="EMBL" id="CAK4035013.1"/>
    </source>
</evidence>
<name>A0AAI8Z9P7_9PEZI</name>
<feature type="region of interest" description="Disordered" evidence="1">
    <location>
        <begin position="15"/>
        <end position="128"/>
    </location>
</feature>
<protein>
    <recommendedName>
        <fullName evidence="2">PD-(D/E)XK nuclease-like domain-containing protein</fullName>
    </recommendedName>
</protein>
<dbReference type="EMBL" id="CAVMBE010000169">
    <property type="protein sequence ID" value="CAK4035013.1"/>
    <property type="molecule type" value="Genomic_DNA"/>
</dbReference>
<reference evidence="3" key="1">
    <citation type="submission" date="2023-11" db="EMBL/GenBank/DDBJ databases">
        <authorList>
            <person name="Alioto T."/>
            <person name="Alioto T."/>
            <person name="Gomez Garrido J."/>
        </authorList>
    </citation>
    <scope>NUCLEOTIDE SEQUENCE</scope>
</reference>
<proteinExistence type="predicted"/>
<dbReference type="Pfam" id="PF20516">
    <property type="entry name" value="PDDEXK_12"/>
    <property type="match status" value="1"/>
</dbReference>
<dbReference type="AlphaFoldDB" id="A0AAI8Z9P7"/>
<evidence type="ECO:0000259" key="2">
    <source>
        <dbReference type="Pfam" id="PF20516"/>
    </source>
</evidence>
<accession>A0AAI8Z9P7</accession>
<keyword evidence="4" id="KW-1185">Reference proteome</keyword>
<dbReference type="InterPro" id="IPR046797">
    <property type="entry name" value="PDDEXK_12"/>
</dbReference>
<organism evidence="3 4">
    <name type="scientific">Lecanosticta acicola</name>
    <dbReference type="NCBI Taxonomy" id="111012"/>
    <lineage>
        <taxon>Eukaryota</taxon>
        <taxon>Fungi</taxon>
        <taxon>Dikarya</taxon>
        <taxon>Ascomycota</taxon>
        <taxon>Pezizomycotina</taxon>
        <taxon>Dothideomycetes</taxon>
        <taxon>Dothideomycetidae</taxon>
        <taxon>Mycosphaerellales</taxon>
        <taxon>Mycosphaerellaceae</taxon>
        <taxon>Lecanosticta</taxon>
    </lineage>
</organism>
<evidence type="ECO:0000313" key="4">
    <source>
        <dbReference type="Proteomes" id="UP001296104"/>
    </source>
</evidence>
<comment type="caution">
    <text evidence="3">The sequence shown here is derived from an EMBL/GenBank/DDBJ whole genome shotgun (WGS) entry which is preliminary data.</text>
</comment>
<dbReference type="Proteomes" id="UP001296104">
    <property type="component" value="Unassembled WGS sequence"/>
</dbReference>
<feature type="domain" description="PD-(D/E)XK nuclease-like" evidence="2">
    <location>
        <begin position="200"/>
        <end position="439"/>
    </location>
</feature>
<evidence type="ECO:0000256" key="1">
    <source>
        <dbReference type="SAM" id="MobiDB-lite"/>
    </source>
</evidence>
<sequence length="451" mass="51124">MSARSRCLAWLAQVEHSHGNPSSHQTPLFEPETERELSPHDSAWLSDENRPLARKRKRATEFVDTSRGFPAQQRTAQLEGMAQLHPEDNDSTPTQAKRRKRRMGDDAISDSGTGATQEEASSQRSTSPVKQINRLYSLETPVVDAMFSDELIETLPPDMRDLFAELERCQRLRTTVPAQFKPILREAHPMRSIWREENIWKEDNTSETPTLDEMISVAREASELAMYNELEASWNSQCHGPLLVLARRLCRHRDHIRVANITSARPHRRLIPSVPAGGKMVDFGILLRPQDGDALSRAYTTCILPEDDGVCHFNHSSSQQIARNPLAISIETKRADTGGDSAKLQLRLWAATQMKWLAEVRRISVVMAPHKVFLPLLVAIGSRWHWFFAAGEFDAQTGALQRTVVYEQQFIGDVGKLEGAFAVLEALIALMDWMQNSWRPWLETWLGVGRH</sequence>